<evidence type="ECO:0000313" key="9">
    <source>
        <dbReference type="EMBL" id="KAH8689435.1"/>
    </source>
</evidence>
<accession>A0AAD4KIQ0</accession>
<dbReference type="PANTHER" id="PTHR47338">
    <property type="entry name" value="ZN(II)2CYS6 TRANSCRIPTION FACTOR (EUROFUNG)-RELATED"/>
    <property type="match status" value="1"/>
</dbReference>
<dbReference type="CDD" id="cd00067">
    <property type="entry name" value="GAL4"/>
    <property type="match status" value="1"/>
</dbReference>
<dbReference type="Proteomes" id="UP001201262">
    <property type="component" value="Unassembled WGS sequence"/>
</dbReference>
<comment type="subcellular location">
    <subcellularLocation>
        <location evidence="1">Nucleus</location>
    </subcellularLocation>
</comment>
<dbReference type="GO" id="GO:0005634">
    <property type="term" value="C:nucleus"/>
    <property type="evidence" value="ECO:0007669"/>
    <property type="project" value="UniProtKB-SubCell"/>
</dbReference>
<dbReference type="InterPro" id="IPR001138">
    <property type="entry name" value="Zn2Cys6_DnaBD"/>
</dbReference>
<protein>
    <recommendedName>
        <fullName evidence="8">Zn(2)-C6 fungal-type domain-containing protein</fullName>
    </recommendedName>
</protein>
<keyword evidence="2" id="KW-0479">Metal-binding</keyword>
<name>A0AAD4KIQ0_9EURO</name>
<dbReference type="SUPFAM" id="SSF57701">
    <property type="entry name" value="Zn2/Cys6 DNA-binding domain"/>
    <property type="match status" value="1"/>
</dbReference>
<dbReference type="PROSITE" id="PS50048">
    <property type="entry name" value="ZN2_CY6_FUNGAL_2"/>
    <property type="match status" value="1"/>
</dbReference>
<keyword evidence="10" id="KW-1185">Reference proteome</keyword>
<organism evidence="9 10">
    <name type="scientific">Talaromyces proteolyticus</name>
    <dbReference type="NCBI Taxonomy" id="1131652"/>
    <lineage>
        <taxon>Eukaryota</taxon>
        <taxon>Fungi</taxon>
        <taxon>Dikarya</taxon>
        <taxon>Ascomycota</taxon>
        <taxon>Pezizomycotina</taxon>
        <taxon>Eurotiomycetes</taxon>
        <taxon>Eurotiomycetidae</taxon>
        <taxon>Eurotiales</taxon>
        <taxon>Trichocomaceae</taxon>
        <taxon>Talaromyces</taxon>
        <taxon>Talaromyces sect. Bacilispori</taxon>
    </lineage>
</organism>
<keyword evidence="5" id="KW-0804">Transcription</keyword>
<evidence type="ECO:0000256" key="1">
    <source>
        <dbReference type="ARBA" id="ARBA00004123"/>
    </source>
</evidence>
<gene>
    <name evidence="9" type="ORF">BGW36DRAFT_330143</name>
</gene>
<keyword evidence="6" id="KW-0539">Nucleus</keyword>
<dbReference type="SMART" id="SM00066">
    <property type="entry name" value="GAL4"/>
    <property type="match status" value="1"/>
</dbReference>
<feature type="domain" description="Zn(2)-C6 fungal-type" evidence="8">
    <location>
        <begin position="24"/>
        <end position="56"/>
    </location>
</feature>
<reference evidence="9" key="1">
    <citation type="submission" date="2021-12" db="EMBL/GenBank/DDBJ databases">
        <title>Convergent genome expansion in fungi linked to evolution of root-endophyte symbiosis.</title>
        <authorList>
            <consortium name="DOE Joint Genome Institute"/>
            <person name="Ke Y.-H."/>
            <person name="Bonito G."/>
            <person name="Liao H.-L."/>
            <person name="Looney B."/>
            <person name="Rojas-Flechas A."/>
            <person name="Nash J."/>
            <person name="Hameed K."/>
            <person name="Schadt C."/>
            <person name="Martin F."/>
            <person name="Crous P.W."/>
            <person name="Miettinen O."/>
            <person name="Magnuson J.K."/>
            <person name="Labbe J."/>
            <person name="Jacobson D."/>
            <person name="Doktycz M.J."/>
            <person name="Veneault-Fourrey C."/>
            <person name="Kuo A."/>
            <person name="Mondo S."/>
            <person name="Calhoun S."/>
            <person name="Riley R."/>
            <person name="Ohm R."/>
            <person name="LaButti K."/>
            <person name="Andreopoulos B."/>
            <person name="Pangilinan J."/>
            <person name="Nolan M."/>
            <person name="Tritt A."/>
            <person name="Clum A."/>
            <person name="Lipzen A."/>
            <person name="Daum C."/>
            <person name="Barry K."/>
            <person name="Grigoriev I.V."/>
            <person name="Vilgalys R."/>
        </authorList>
    </citation>
    <scope>NUCLEOTIDE SEQUENCE</scope>
    <source>
        <strain evidence="9">PMI_201</strain>
    </source>
</reference>
<evidence type="ECO:0000256" key="3">
    <source>
        <dbReference type="ARBA" id="ARBA00023015"/>
    </source>
</evidence>
<dbReference type="RefSeq" id="XP_046065789.1">
    <property type="nucleotide sequence ID" value="XM_046212813.1"/>
</dbReference>
<dbReference type="AlphaFoldDB" id="A0AAD4KIQ0"/>
<dbReference type="Pfam" id="PF04082">
    <property type="entry name" value="Fungal_trans"/>
    <property type="match status" value="1"/>
</dbReference>
<evidence type="ECO:0000256" key="7">
    <source>
        <dbReference type="SAM" id="MobiDB-lite"/>
    </source>
</evidence>
<dbReference type="Pfam" id="PF00172">
    <property type="entry name" value="Zn_clus"/>
    <property type="match status" value="1"/>
</dbReference>
<dbReference type="GO" id="GO:0000981">
    <property type="term" value="F:DNA-binding transcription factor activity, RNA polymerase II-specific"/>
    <property type="evidence" value="ECO:0007669"/>
    <property type="project" value="InterPro"/>
</dbReference>
<evidence type="ECO:0000313" key="10">
    <source>
        <dbReference type="Proteomes" id="UP001201262"/>
    </source>
</evidence>
<dbReference type="GeneID" id="70243100"/>
<feature type="region of interest" description="Disordered" evidence="7">
    <location>
        <begin position="1"/>
        <end position="22"/>
    </location>
</feature>
<dbReference type="GO" id="GO:0003677">
    <property type="term" value="F:DNA binding"/>
    <property type="evidence" value="ECO:0007669"/>
    <property type="project" value="UniProtKB-KW"/>
</dbReference>
<dbReference type="InterPro" id="IPR007219">
    <property type="entry name" value="XnlR_reg_dom"/>
</dbReference>
<sequence>MPQSRSRGAPNMHSLNKQGRPQHACSECHARKRKCHASWGRSACKRCLRLNIPCSHQAFIEAPIPSGSAIAERNTEIFPSQEICNQLVDLYFDLIHDKDHALFHRPSFITAQRQGLADMMHVSAMMALGARFASNIWPGNSERWSRGRLWANYSKHLFDSRIEVVSLAAIQACVLLSTIAFCEGEMEMESLYGAQAIRMIQLKGRLTDSLPSNPIQRETAIRVWWTVWMLENWTNAGARIPRQLTVDLNFPLPMEEHAFEQLSPEMFDPTMYPAECRAQYGIWAQMIPLTEVIAPINEMHEMTVRNRLTNFELFEHVERIAHKLDSWKLRLPDALHATPDNLKSYAKTGHARSLAALHTGFHHFSQLLYYQFLQPSISKAAQNDAKIVKYATRCREHAAELSNLLWLTKQTPDCQCMWPMIGHLLAISSSIHLHTLLFDDDESNIANVKHMLKQNFEMMISLRQYWPSIDLSMSRLRNFHQACQRSMNTTFNMDHWMLQFLQRYTKPVGERETPISVEIDDASANWPTWPLTIVDGLGNDLDCDPWYNESDLSVGSDILQSFL</sequence>
<dbReference type="EMBL" id="JAJTJA010000015">
    <property type="protein sequence ID" value="KAH8689435.1"/>
    <property type="molecule type" value="Genomic_DNA"/>
</dbReference>
<dbReference type="GO" id="GO:0006351">
    <property type="term" value="P:DNA-templated transcription"/>
    <property type="evidence" value="ECO:0007669"/>
    <property type="project" value="InterPro"/>
</dbReference>
<dbReference type="CDD" id="cd12148">
    <property type="entry name" value="fungal_TF_MHR"/>
    <property type="match status" value="1"/>
</dbReference>
<dbReference type="Gene3D" id="4.10.240.10">
    <property type="entry name" value="Zn(2)-C6 fungal-type DNA-binding domain"/>
    <property type="match status" value="1"/>
</dbReference>
<dbReference type="PANTHER" id="PTHR47338:SF16">
    <property type="entry name" value="TRANSCRIPTION FACTOR, PUTATIVE (AFU_ORTHOLOGUE AFUA_2G09360)-RELATED"/>
    <property type="match status" value="1"/>
</dbReference>
<evidence type="ECO:0000256" key="4">
    <source>
        <dbReference type="ARBA" id="ARBA00023125"/>
    </source>
</evidence>
<evidence type="ECO:0000256" key="5">
    <source>
        <dbReference type="ARBA" id="ARBA00023163"/>
    </source>
</evidence>
<comment type="caution">
    <text evidence="9">The sequence shown here is derived from an EMBL/GenBank/DDBJ whole genome shotgun (WGS) entry which is preliminary data.</text>
</comment>
<evidence type="ECO:0000259" key="8">
    <source>
        <dbReference type="PROSITE" id="PS50048"/>
    </source>
</evidence>
<proteinExistence type="predicted"/>
<evidence type="ECO:0000256" key="2">
    <source>
        <dbReference type="ARBA" id="ARBA00022723"/>
    </source>
</evidence>
<dbReference type="GO" id="GO:0008270">
    <property type="term" value="F:zinc ion binding"/>
    <property type="evidence" value="ECO:0007669"/>
    <property type="project" value="InterPro"/>
</dbReference>
<keyword evidence="3" id="KW-0805">Transcription regulation</keyword>
<dbReference type="PROSITE" id="PS00463">
    <property type="entry name" value="ZN2_CY6_FUNGAL_1"/>
    <property type="match status" value="1"/>
</dbReference>
<dbReference type="InterPro" id="IPR036864">
    <property type="entry name" value="Zn2-C6_fun-type_DNA-bd_sf"/>
</dbReference>
<keyword evidence="4" id="KW-0238">DNA-binding</keyword>
<evidence type="ECO:0000256" key="6">
    <source>
        <dbReference type="ARBA" id="ARBA00023242"/>
    </source>
</evidence>
<dbReference type="InterPro" id="IPR050815">
    <property type="entry name" value="TF_fung"/>
</dbReference>